<keyword evidence="7 18" id="KW-1133">Transmembrane helix</keyword>
<dbReference type="InterPro" id="IPR001760">
    <property type="entry name" value="Opsin"/>
</dbReference>
<comment type="similarity">
    <text evidence="2 16">Belongs to the G-protein coupled receptor 1 family.</text>
</comment>
<evidence type="ECO:0000256" key="9">
    <source>
        <dbReference type="ARBA" id="ARBA00023040"/>
    </source>
</evidence>
<evidence type="ECO:0000256" key="1">
    <source>
        <dbReference type="ARBA" id="ARBA00004141"/>
    </source>
</evidence>
<evidence type="ECO:0000256" key="5">
    <source>
        <dbReference type="ARBA" id="ARBA00022692"/>
    </source>
</evidence>
<evidence type="ECO:0000256" key="18">
    <source>
        <dbReference type="SAM" id="Phobius"/>
    </source>
</evidence>
<keyword evidence="6" id="KW-0681">Retinal protein</keyword>
<evidence type="ECO:0000313" key="20">
    <source>
        <dbReference type="Proteomes" id="UP000515158"/>
    </source>
</evidence>
<proteinExistence type="inferred from homology"/>
<dbReference type="CTD" id="34615"/>
<dbReference type="InParanoid" id="A0A6P8ZZ50"/>
<evidence type="ECO:0000256" key="3">
    <source>
        <dbReference type="ARBA" id="ARBA00022543"/>
    </source>
</evidence>
<dbReference type="Gene3D" id="1.20.1070.10">
    <property type="entry name" value="Rhodopsin 7-helix transmembrane proteins"/>
    <property type="match status" value="1"/>
</dbReference>
<dbReference type="GO" id="GO:0007601">
    <property type="term" value="P:visual perception"/>
    <property type="evidence" value="ECO:0007669"/>
    <property type="project" value="UniProtKB-KW"/>
</dbReference>
<dbReference type="KEGG" id="tpal:117650897"/>
<evidence type="ECO:0000256" key="8">
    <source>
        <dbReference type="ARBA" id="ARBA00022991"/>
    </source>
</evidence>
<dbReference type="PRINTS" id="PR00237">
    <property type="entry name" value="GPCRRHODOPSN"/>
</dbReference>
<evidence type="ECO:0000256" key="15">
    <source>
        <dbReference type="ARBA" id="ARBA00023305"/>
    </source>
</evidence>
<name>A0A6P8ZZ50_THRPL</name>
<keyword evidence="8" id="KW-0157">Chromophore</keyword>
<dbReference type="PRINTS" id="PR00577">
    <property type="entry name" value="OPSINRH3RH4"/>
</dbReference>
<evidence type="ECO:0000313" key="21">
    <source>
        <dbReference type="RefSeq" id="XP_034250430.1"/>
    </source>
</evidence>
<dbReference type="PROSITE" id="PS50262">
    <property type="entry name" value="G_PROTEIN_RECEP_F1_2"/>
    <property type="match status" value="1"/>
</dbReference>
<evidence type="ECO:0000256" key="13">
    <source>
        <dbReference type="ARBA" id="ARBA00023180"/>
    </source>
</evidence>
<keyword evidence="12 16" id="KW-0675">Receptor</keyword>
<evidence type="ECO:0000256" key="7">
    <source>
        <dbReference type="ARBA" id="ARBA00022989"/>
    </source>
</evidence>
<dbReference type="Proteomes" id="UP000515158">
    <property type="component" value="Unplaced"/>
</dbReference>
<organism evidence="21">
    <name type="scientific">Thrips palmi</name>
    <name type="common">Melon thrips</name>
    <dbReference type="NCBI Taxonomy" id="161013"/>
    <lineage>
        <taxon>Eukaryota</taxon>
        <taxon>Metazoa</taxon>
        <taxon>Ecdysozoa</taxon>
        <taxon>Arthropoda</taxon>
        <taxon>Hexapoda</taxon>
        <taxon>Insecta</taxon>
        <taxon>Pterygota</taxon>
        <taxon>Neoptera</taxon>
        <taxon>Paraneoptera</taxon>
        <taxon>Thysanoptera</taxon>
        <taxon>Terebrantia</taxon>
        <taxon>Thripoidea</taxon>
        <taxon>Thripidae</taxon>
        <taxon>Thrips</taxon>
    </lineage>
</organism>
<evidence type="ECO:0000256" key="4">
    <source>
        <dbReference type="ARBA" id="ARBA00022606"/>
    </source>
</evidence>
<keyword evidence="5 16" id="KW-0812">Transmembrane</keyword>
<evidence type="ECO:0000256" key="14">
    <source>
        <dbReference type="ARBA" id="ARBA00023224"/>
    </source>
</evidence>
<dbReference type="OrthoDB" id="2105199at2759"/>
<keyword evidence="14 16" id="KW-0807">Transducer</keyword>
<dbReference type="GeneID" id="117650897"/>
<accession>A0A6P8ZZ50</accession>
<keyword evidence="9 16" id="KW-0297">G-protein coupled receptor</keyword>
<reference evidence="21" key="1">
    <citation type="submission" date="2025-08" db="UniProtKB">
        <authorList>
            <consortium name="RefSeq"/>
        </authorList>
    </citation>
    <scope>IDENTIFICATION</scope>
    <source>
        <tissue evidence="21">Total insect</tissue>
    </source>
</reference>
<dbReference type="FunFam" id="1.20.1070.10:FF:000044">
    <property type="entry name" value="Opsin, ultraviolet-sensitive"/>
    <property type="match status" value="1"/>
</dbReference>
<feature type="transmembrane region" description="Helical" evidence="18">
    <location>
        <begin position="176"/>
        <end position="197"/>
    </location>
</feature>
<gene>
    <name evidence="21" type="primary">LOC117650897</name>
</gene>
<feature type="domain" description="G-protein coupled receptors family 1 profile" evidence="19">
    <location>
        <begin position="77"/>
        <end position="341"/>
    </location>
</feature>
<evidence type="ECO:0000256" key="11">
    <source>
        <dbReference type="ARBA" id="ARBA00023157"/>
    </source>
</evidence>
<dbReference type="InterPro" id="IPR017452">
    <property type="entry name" value="GPCR_Rhodpsn_7TM"/>
</dbReference>
<dbReference type="AlphaFoldDB" id="A0A6P8ZZ50"/>
<dbReference type="GO" id="GO:0016020">
    <property type="term" value="C:membrane"/>
    <property type="evidence" value="ECO:0007669"/>
    <property type="project" value="UniProtKB-SubCell"/>
</dbReference>
<evidence type="ECO:0000256" key="12">
    <source>
        <dbReference type="ARBA" id="ARBA00023170"/>
    </source>
</evidence>
<evidence type="ECO:0000256" key="6">
    <source>
        <dbReference type="ARBA" id="ARBA00022925"/>
    </source>
</evidence>
<dbReference type="Pfam" id="PF00001">
    <property type="entry name" value="7tm_1"/>
    <property type="match status" value="1"/>
</dbReference>
<dbReference type="GO" id="GO:0009881">
    <property type="term" value="F:photoreceptor activity"/>
    <property type="evidence" value="ECO:0007669"/>
    <property type="project" value="UniProtKB-KW"/>
</dbReference>
<evidence type="ECO:0000256" key="16">
    <source>
        <dbReference type="RuleBase" id="RU000688"/>
    </source>
</evidence>
<feature type="transmembrane region" description="Helical" evidence="18">
    <location>
        <begin position="324"/>
        <end position="344"/>
    </location>
</feature>
<dbReference type="InterPro" id="IPR050125">
    <property type="entry name" value="GPCR_opsins"/>
</dbReference>
<dbReference type="PROSITE" id="PS00237">
    <property type="entry name" value="G_PROTEIN_RECEP_F1_1"/>
    <property type="match status" value="1"/>
</dbReference>
<feature type="transmembrane region" description="Helical" evidence="18">
    <location>
        <begin position="223"/>
        <end position="244"/>
    </location>
</feature>
<keyword evidence="10 18" id="KW-0472">Membrane</keyword>
<keyword evidence="13" id="KW-0325">Glycoprotein</keyword>
<keyword evidence="15" id="KW-0844">Vision</keyword>
<keyword evidence="3" id="KW-0600">Photoreceptor protein</keyword>
<dbReference type="RefSeq" id="XP_034250430.1">
    <property type="nucleotide sequence ID" value="XM_034394539.1"/>
</dbReference>
<feature type="transmembrane region" description="Helical" evidence="18">
    <location>
        <begin position="288"/>
        <end position="312"/>
    </location>
</feature>
<keyword evidence="20" id="KW-1185">Reference proteome</keyword>
<dbReference type="SUPFAM" id="SSF81321">
    <property type="entry name" value="Family A G protein-coupled receptor-like"/>
    <property type="match status" value="1"/>
</dbReference>
<dbReference type="GO" id="GO:0004930">
    <property type="term" value="F:G protein-coupled receptor activity"/>
    <property type="evidence" value="ECO:0007669"/>
    <property type="project" value="UniProtKB-KW"/>
</dbReference>
<protein>
    <submittedName>
        <fullName evidence="21">Opsin-3</fullName>
    </submittedName>
</protein>
<feature type="transmembrane region" description="Helical" evidence="18">
    <location>
        <begin position="57"/>
        <end position="86"/>
    </location>
</feature>
<feature type="transmembrane region" description="Helical" evidence="18">
    <location>
        <begin position="134"/>
        <end position="155"/>
    </location>
</feature>
<feature type="region of interest" description="Disordered" evidence="17">
    <location>
        <begin position="360"/>
        <end position="386"/>
    </location>
</feature>
<evidence type="ECO:0000256" key="2">
    <source>
        <dbReference type="ARBA" id="ARBA00010663"/>
    </source>
</evidence>
<dbReference type="PANTHER" id="PTHR24240">
    <property type="entry name" value="OPSIN"/>
    <property type="match status" value="1"/>
</dbReference>
<dbReference type="GO" id="GO:0007602">
    <property type="term" value="P:phototransduction"/>
    <property type="evidence" value="ECO:0007669"/>
    <property type="project" value="UniProtKB-KW"/>
</dbReference>
<evidence type="ECO:0000256" key="17">
    <source>
        <dbReference type="SAM" id="MobiDB-lite"/>
    </source>
</evidence>
<keyword evidence="4" id="KW-0716">Sensory transduction</keyword>
<dbReference type="FunCoup" id="A0A6P8ZZ50">
    <property type="interactions" value="11"/>
</dbReference>
<sequence length="386" mass="42485">MRLLNGSSSAEAGLLAFLPEPMARTDTGGKQMLGWNHPPEHMGMVHEHWRQYEAMSIYWHLGLAMVYTFLMFSSLIGNGLVAYAFFTCKALRTPSNILIVNQVGMDMMMFVNIPWLIVNSVAGHIVGWETGCDVYAFFGAVGGMGSAMNNAIIAFDRYRTIAFPIDGRMSGKQTTALAIFAWLWALPFSILPMVQVLGGKFVPEGFLTSCSFDFLTDGDETRFFMATIFTWAYAIPVTLISIFYSKLFGKVREHSAMLAAQAKKMNMKSLQSNADADKESAEIKIAKIAFTIFFLFIVAWTPYAVVAFVGAFGDRSLLSPVTTMLPAIAAKVVSCIDPWIYALNHPRFRAEIEKMVPCLKGQPKKPKSDAASDSKSVATEATGDAS</sequence>
<feature type="transmembrane region" description="Helical" evidence="18">
    <location>
        <begin position="107"/>
        <end position="128"/>
    </location>
</feature>
<keyword evidence="11" id="KW-1015">Disulfide bond</keyword>
<dbReference type="InterPro" id="IPR000276">
    <property type="entry name" value="GPCR_Rhodpsn"/>
</dbReference>
<comment type="subcellular location">
    <subcellularLocation>
        <location evidence="1">Membrane</location>
        <topology evidence="1">Multi-pass membrane protein</topology>
    </subcellularLocation>
</comment>
<evidence type="ECO:0000259" key="19">
    <source>
        <dbReference type="PROSITE" id="PS50262"/>
    </source>
</evidence>
<evidence type="ECO:0000256" key="10">
    <source>
        <dbReference type="ARBA" id="ARBA00023136"/>
    </source>
</evidence>